<protein>
    <submittedName>
        <fullName evidence="2">Uncharacterized protein</fullName>
    </submittedName>
</protein>
<name>A0A814CDP5_9BILA</name>
<dbReference type="Proteomes" id="UP000681722">
    <property type="component" value="Unassembled WGS sequence"/>
</dbReference>
<dbReference type="Proteomes" id="UP000663829">
    <property type="component" value="Unassembled WGS sequence"/>
</dbReference>
<evidence type="ECO:0000313" key="4">
    <source>
        <dbReference type="Proteomes" id="UP000663829"/>
    </source>
</evidence>
<comment type="caution">
    <text evidence="2">The sequence shown here is derived from an EMBL/GenBank/DDBJ whole genome shotgun (WGS) entry which is preliminary data.</text>
</comment>
<feature type="coiled-coil region" evidence="1">
    <location>
        <begin position="253"/>
        <end position="306"/>
    </location>
</feature>
<dbReference type="AlphaFoldDB" id="A0A814CDP5"/>
<evidence type="ECO:0000256" key="1">
    <source>
        <dbReference type="SAM" id="Coils"/>
    </source>
</evidence>
<keyword evidence="4" id="KW-1185">Reference proteome</keyword>
<sequence>MADERQWGECGTEYLRLLHNGANVPSEPVLKPFFELSAAIKNATGMLPDKLKPTLHELYTFYATNSMTIKDILSSACAVLAKSILKDMEVIKCGMKKENQRFSLRLSSKVIQEYWEQLDKSSLKAELGLSAVRNTFIQESSGDKLQGLINELEKLETQLKEDGGVIEKIELEMNQIEEKIASLKCRISLLEKNTTNETMAKNEMRQELTQLKIQIPDYERVLLQHHNITTKQTRPVLFGLFNRSQDIVTDNGEATAKKNLDELNVRIKILETSMGNWSIGELEKSKTDAVNEVVVLEEQQKELQKENAPAVKKRMDLLAIKEKVCKKIEAVYEAAGTRNTASIKAIDNLAQSMKKASDSLRMAHGTMKEHIKRLSERPDSLMSSICSALSIIAMADGCLGTRQLNEIRERSLGC</sequence>
<reference evidence="2" key="1">
    <citation type="submission" date="2021-02" db="EMBL/GenBank/DDBJ databases">
        <authorList>
            <person name="Nowell W R."/>
        </authorList>
    </citation>
    <scope>NUCLEOTIDE SEQUENCE</scope>
</reference>
<dbReference type="OrthoDB" id="10050199at2759"/>
<evidence type="ECO:0000313" key="3">
    <source>
        <dbReference type="EMBL" id="CAF3718367.1"/>
    </source>
</evidence>
<dbReference type="EMBL" id="CAJNOQ010002152">
    <property type="protein sequence ID" value="CAF0941898.1"/>
    <property type="molecule type" value="Genomic_DNA"/>
</dbReference>
<feature type="coiled-coil region" evidence="1">
    <location>
        <begin position="138"/>
        <end position="221"/>
    </location>
</feature>
<proteinExistence type="predicted"/>
<evidence type="ECO:0000313" key="2">
    <source>
        <dbReference type="EMBL" id="CAF0941898.1"/>
    </source>
</evidence>
<dbReference type="EMBL" id="CAJOBC010002153">
    <property type="protein sequence ID" value="CAF3718367.1"/>
    <property type="molecule type" value="Genomic_DNA"/>
</dbReference>
<organism evidence="2 4">
    <name type="scientific">Didymodactylos carnosus</name>
    <dbReference type="NCBI Taxonomy" id="1234261"/>
    <lineage>
        <taxon>Eukaryota</taxon>
        <taxon>Metazoa</taxon>
        <taxon>Spiralia</taxon>
        <taxon>Gnathifera</taxon>
        <taxon>Rotifera</taxon>
        <taxon>Eurotatoria</taxon>
        <taxon>Bdelloidea</taxon>
        <taxon>Philodinida</taxon>
        <taxon>Philodinidae</taxon>
        <taxon>Didymodactylos</taxon>
    </lineage>
</organism>
<gene>
    <name evidence="2" type="ORF">GPM918_LOCUS10756</name>
    <name evidence="3" type="ORF">SRO942_LOCUS10759</name>
</gene>
<keyword evidence="1" id="KW-0175">Coiled coil</keyword>
<accession>A0A814CDP5</accession>